<dbReference type="Pfam" id="PF05224">
    <property type="entry name" value="NDT80_PhoG"/>
    <property type="match status" value="1"/>
</dbReference>
<dbReference type="GO" id="GO:0045944">
    <property type="term" value="P:positive regulation of transcription by RNA polymerase II"/>
    <property type="evidence" value="ECO:0007669"/>
    <property type="project" value="TreeGrafter"/>
</dbReference>
<dbReference type="SUPFAM" id="SSF49417">
    <property type="entry name" value="p53-like transcription factors"/>
    <property type="match status" value="1"/>
</dbReference>
<dbReference type="OrthoDB" id="2288358at2759"/>
<dbReference type="PANTHER" id="PTHR35144:SF2">
    <property type="entry name" value="MEIOSIS-SPECIFIC TRANSCRIPTION FACTOR NDT80"/>
    <property type="match status" value="1"/>
</dbReference>
<sequence length="646" mass="72004">MSSQKGDKGRDHEETEILTSGNALKGQGCEEAGCKTTKEGPVIKTFINEDGTTSSYFDKRRLKIAPRSTLQFKVGPPFDVISNYCCVKDSSTGEELDLSLAPRIDRGFDYINGEWIGYKRNYFTLVCSFGVHNMGTHELLNGSFSVTMLEGQRLSLTIQYFAVRLVAACDEDKSEINLVQHTAKRDKGPQFAPPIHALIPSELPNHQTIREASNVRNEAKMKKYDSLFFLHRQRVKSDYSPNSLLCTYPDDSIKKVARYERVQFSSSINAKKPSQQNKHFKLRVVLGCVVKGIHVAKSENGVYRGLDCIVDGGSSTFVPIMEMETPPLIIRGRSPSNYSCPVKAPEPTQGVNNHRENHTVTNCAKLNSNLTVDTADDVTSSPVREKQLNKSVRKTRKTPNPKQIAPDVATEDDTISMDGEDQFVSLQTMSYIEAVIIKNLPLVLRSTVNGKDIEGCPKASGHTIPAVGMKDIELGSIMRMSPQGLYDHDFLTSFRDDPFNDAVIDAYPHYHQPDPLSASKFSVKNKKRKLNNKMTLNDDHIVYRSPSQNVKESSEDSVEYLTLENSYNYPLQVTSRGHDAMSIPRSLGPNPMDISFCLNVDSETTVLPRPISSTRLSSRRLLTATAKPSDVFGVGESFDEPSIYNH</sequence>
<reference evidence="6" key="1">
    <citation type="submission" date="2016-03" db="EMBL/GenBank/DDBJ databases">
        <authorList>
            <person name="Devillers H."/>
        </authorList>
    </citation>
    <scope>NUCLEOTIDE SEQUENCE [LARGE SCALE GENOMIC DNA]</scope>
</reference>
<organism evidence="5 6">
    <name type="scientific">Lachancea fermentati</name>
    <name type="common">Zygosaccharomyces fermentati</name>
    <dbReference type="NCBI Taxonomy" id="4955"/>
    <lineage>
        <taxon>Eukaryota</taxon>
        <taxon>Fungi</taxon>
        <taxon>Dikarya</taxon>
        <taxon>Ascomycota</taxon>
        <taxon>Saccharomycotina</taxon>
        <taxon>Saccharomycetes</taxon>
        <taxon>Saccharomycetales</taxon>
        <taxon>Saccharomycetaceae</taxon>
        <taxon>Lachancea</taxon>
    </lineage>
</organism>
<evidence type="ECO:0000256" key="3">
    <source>
        <dbReference type="SAM" id="MobiDB-lite"/>
    </source>
</evidence>
<evidence type="ECO:0000313" key="6">
    <source>
        <dbReference type="Proteomes" id="UP000190831"/>
    </source>
</evidence>
<dbReference type="Proteomes" id="UP000190831">
    <property type="component" value="Chromosome F"/>
</dbReference>
<evidence type="ECO:0000256" key="2">
    <source>
        <dbReference type="PROSITE-ProRule" id="PRU00850"/>
    </source>
</evidence>
<feature type="region of interest" description="Disordered" evidence="3">
    <location>
        <begin position="378"/>
        <end position="406"/>
    </location>
</feature>
<dbReference type="GO" id="GO:0051321">
    <property type="term" value="P:meiotic cell cycle"/>
    <property type="evidence" value="ECO:0007669"/>
    <property type="project" value="TreeGrafter"/>
</dbReference>
<dbReference type="STRING" id="4955.A0A1G4MEP7"/>
<dbReference type="FunFam" id="2.60.40.1390:FF:000005">
    <property type="entry name" value="Meiosis-specific transcription factor NDT80"/>
    <property type="match status" value="1"/>
</dbReference>
<dbReference type="AlphaFoldDB" id="A0A1G4MEP7"/>
<dbReference type="InterPro" id="IPR008967">
    <property type="entry name" value="p53-like_TF_DNA-bd_sf"/>
</dbReference>
<dbReference type="InterPro" id="IPR024061">
    <property type="entry name" value="NDT80_DNA-bd_dom"/>
</dbReference>
<dbReference type="GO" id="GO:0003677">
    <property type="term" value="F:DNA binding"/>
    <property type="evidence" value="ECO:0007669"/>
    <property type="project" value="UniProtKB-KW"/>
</dbReference>
<accession>A0A1G4MEP7</accession>
<gene>
    <name evidence="5" type="ORF">LAFE_0F05644G</name>
</gene>
<evidence type="ECO:0000313" key="5">
    <source>
        <dbReference type="EMBL" id="SCW02402.1"/>
    </source>
</evidence>
<name>A0A1G4MEP7_LACFM</name>
<dbReference type="PROSITE" id="PS51517">
    <property type="entry name" value="NDT80"/>
    <property type="match status" value="1"/>
</dbReference>
<dbReference type="OMA" id="PMDISFC"/>
<feature type="DNA-binding region" description="NDT80" evidence="2">
    <location>
        <begin position="37"/>
        <end position="342"/>
    </location>
</feature>
<dbReference type="EMBL" id="LT598490">
    <property type="protein sequence ID" value="SCW02402.1"/>
    <property type="molecule type" value="Genomic_DNA"/>
</dbReference>
<feature type="region of interest" description="Disordered" evidence="3">
    <location>
        <begin position="1"/>
        <end position="21"/>
    </location>
</feature>
<dbReference type="InterPro" id="IPR052605">
    <property type="entry name" value="Fungal_trans_regulator"/>
</dbReference>
<keyword evidence="6" id="KW-1185">Reference proteome</keyword>
<feature type="compositionally biased region" description="Basic and acidic residues" evidence="3">
    <location>
        <begin position="1"/>
        <end position="15"/>
    </location>
</feature>
<dbReference type="Gene3D" id="2.60.40.1390">
    <property type="entry name" value="NDT80 DNA-binding domain"/>
    <property type="match status" value="1"/>
</dbReference>
<proteinExistence type="predicted"/>
<evidence type="ECO:0000259" key="4">
    <source>
        <dbReference type="PROSITE" id="PS51517"/>
    </source>
</evidence>
<dbReference type="GO" id="GO:0000228">
    <property type="term" value="C:nuclear chromosome"/>
    <property type="evidence" value="ECO:0007669"/>
    <property type="project" value="TreeGrafter"/>
</dbReference>
<dbReference type="GO" id="GO:0003700">
    <property type="term" value="F:DNA-binding transcription factor activity"/>
    <property type="evidence" value="ECO:0007669"/>
    <property type="project" value="UniProtKB-UniRule"/>
</dbReference>
<dbReference type="InterPro" id="IPR037141">
    <property type="entry name" value="NDT80_DNA-bd_dom_sf"/>
</dbReference>
<protein>
    <submittedName>
        <fullName evidence="5">LAFE_0F05644g1_1</fullName>
    </submittedName>
</protein>
<dbReference type="PANTHER" id="PTHR35144">
    <property type="entry name" value="MEIOSIS-SPECIFIC TRANSCRIPTION FACTOR NDT80"/>
    <property type="match status" value="1"/>
</dbReference>
<evidence type="ECO:0000256" key="1">
    <source>
        <dbReference type="ARBA" id="ARBA00023125"/>
    </source>
</evidence>
<feature type="domain" description="NDT80" evidence="4">
    <location>
        <begin position="37"/>
        <end position="342"/>
    </location>
</feature>
<keyword evidence="1 2" id="KW-0238">DNA-binding</keyword>